<dbReference type="EnsemblPlants" id="TuG1812G0600003506.01.T01">
    <property type="protein sequence ID" value="TuG1812G0600003506.01.T01.cds434666"/>
    <property type="gene ID" value="TuG1812G0600003506.01"/>
</dbReference>
<reference evidence="1" key="2">
    <citation type="submission" date="2018-03" db="EMBL/GenBank/DDBJ databases">
        <title>The Triticum urartu genome reveals the dynamic nature of wheat genome evolution.</title>
        <authorList>
            <person name="Ling H."/>
            <person name="Ma B."/>
            <person name="Shi X."/>
            <person name="Liu H."/>
            <person name="Dong L."/>
            <person name="Sun H."/>
            <person name="Cao Y."/>
            <person name="Gao Q."/>
            <person name="Zheng S."/>
            <person name="Li Y."/>
            <person name="Yu Y."/>
            <person name="Du H."/>
            <person name="Qi M."/>
            <person name="Li Y."/>
            <person name="Yu H."/>
            <person name="Cui Y."/>
            <person name="Wang N."/>
            <person name="Chen C."/>
            <person name="Wu H."/>
            <person name="Zhao Y."/>
            <person name="Zhang J."/>
            <person name="Li Y."/>
            <person name="Zhou W."/>
            <person name="Zhang B."/>
            <person name="Hu W."/>
            <person name="Eijk M."/>
            <person name="Tang J."/>
            <person name="Witsenboer H."/>
            <person name="Zhao S."/>
            <person name="Li Z."/>
            <person name="Zhang A."/>
            <person name="Wang D."/>
            <person name="Liang C."/>
        </authorList>
    </citation>
    <scope>NUCLEOTIDE SEQUENCE [LARGE SCALE GENOMIC DNA]</scope>
    <source>
        <strain evidence="1">cv. G1812</strain>
    </source>
</reference>
<protein>
    <submittedName>
        <fullName evidence="1">Uncharacterized protein</fullName>
    </submittedName>
</protein>
<dbReference type="Gramene" id="TuG1812G0600003506.01.T01">
    <property type="protein sequence ID" value="TuG1812G0600003506.01.T01.cds434666"/>
    <property type="gene ID" value="TuG1812G0600003506.01"/>
</dbReference>
<dbReference type="Proteomes" id="UP000015106">
    <property type="component" value="Chromosome 6"/>
</dbReference>
<dbReference type="AlphaFoldDB" id="A0A8R7UX09"/>
<reference evidence="2" key="1">
    <citation type="journal article" date="2013" name="Nature">
        <title>Draft genome of the wheat A-genome progenitor Triticum urartu.</title>
        <authorList>
            <person name="Ling H.Q."/>
            <person name="Zhao S."/>
            <person name="Liu D."/>
            <person name="Wang J."/>
            <person name="Sun H."/>
            <person name="Zhang C."/>
            <person name="Fan H."/>
            <person name="Li D."/>
            <person name="Dong L."/>
            <person name="Tao Y."/>
            <person name="Gao C."/>
            <person name="Wu H."/>
            <person name="Li Y."/>
            <person name="Cui Y."/>
            <person name="Guo X."/>
            <person name="Zheng S."/>
            <person name="Wang B."/>
            <person name="Yu K."/>
            <person name="Liang Q."/>
            <person name="Yang W."/>
            <person name="Lou X."/>
            <person name="Chen J."/>
            <person name="Feng M."/>
            <person name="Jian J."/>
            <person name="Zhang X."/>
            <person name="Luo G."/>
            <person name="Jiang Y."/>
            <person name="Liu J."/>
            <person name="Wang Z."/>
            <person name="Sha Y."/>
            <person name="Zhang B."/>
            <person name="Wu H."/>
            <person name="Tang D."/>
            <person name="Shen Q."/>
            <person name="Xue P."/>
            <person name="Zou S."/>
            <person name="Wang X."/>
            <person name="Liu X."/>
            <person name="Wang F."/>
            <person name="Yang Y."/>
            <person name="An X."/>
            <person name="Dong Z."/>
            <person name="Zhang K."/>
            <person name="Zhang X."/>
            <person name="Luo M.C."/>
            <person name="Dvorak J."/>
            <person name="Tong Y."/>
            <person name="Wang J."/>
            <person name="Yang H."/>
            <person name="Li Z."/>
            <person name="Wang D."/>
            <person name="Zhang A."/>
            <person name="Wang J."/>
        </authorList>
    </citation>
    <scope>NUCLEOTIDE SEQUENCE</scope>
    <source>
        <strain evidence="2">cv. G1812</strain>
    </source>
</reference>
<organism evidence="1 2">
    <name type="scientific">Triticum urartu</name>
    <name type="common">Red wild einkorn</name>
    <name type="synonym">Crithodium urartu</name>
    <dbReference type="NCBI Taxonomy" id="4572"/>
    <lineage>
        <taxon>Eukaryota</taxon>
        <taxon>Viridiplantae</taxon>
        <taxon>Streptophyta</taxon>
        <taxon>Embryophyta</taxon>
        <taxon>Tracheophyta</taxon>
        <taxon>Spermatophyta</taxon>
        <taxon>Magnoliopsida</taxon>
        <taxon>Liliopsida</taxon>
        <taxon>Poales</taxon>
        <taxon>Poaceae</taxon>
        <taxon>BOP clade</taxon>
        <taxon>Pooideae</taxon>
        <taxon>Triticodae</taxon>
        <taxon>Triticeae</taxon>
        <taxon>Triticinae</taxon>
        <taxon>Triticum</taxon>
    </lineage>
</organism>
<sequence>MASLFPKEKYIQYLPTCDALSDKVTVDTPMELNVHLC</sequence>
<proteinExistence type="predicted"/>
<evidence type="ECO:0000313" key="2">
    <source>
        <dbReference type="Proteomes" id="UP000015106"/>
    </source>
</evidence>
<accession>A0A8R7UX09</accession>
<evidence type="ECO:0000313" key="1">
    <source>
        <dbReference type="EnsemblPlants" id="TuG1812G0600003506.01.T01.cds434666"/>
    </source>
</evidence>
<name>A0A8R7UX09_TRIUA</name>
<reference evidence="1" key="3">
    <citation type="submission" date="2022-06" db="UniProtKB">
        <authorList>
            <consortium name="EnsemblPlants"/>
        </authorList>
    </citation>
    <scope>IDENTIFICATION</scope>
</reference>
<keyword evidence="2" id="KW-1185">Reference proteome</keyword>